<keyword evidence="3 6" id="KW-1133">Transmembrane helix</keyword>
<proteinExistence type="inferred from homology"/>
<keyword evidence="4 6" id="KW-0472">Membrane</keyword>
<dbReference type="PANTHER" id="PTHR33048">
    <property type="entry name" value="PTH11-LIKE INTEGRAL MEMBRANE PROTEIN (AFU_ORTHOLOGUE AFUA_5G11245)"/>
    <property type="match status" value="1"/>
</dbReference>
<dbReference type="Pfam" id="PF20684">
    <property type="entry name" value="Fung_rhodopsin"/>
    <property type="match status" value="1"/>
</dbReference>
<name>A0A9X0C3I2_9EURO</name>
<dbReference type="InterPro" id="IPR049326">
    <property type="entry name" value="Rhodopsin_dom_fungi"/>
</dbReference>
<dbReference type="OrthoDB" id="4362283at2759"/>
<comment type="subcellular location">
    <subcellularLocation>
        <location evidence="1">Membrane</location>
        <topology evidence="1">Multi-pass membrane protein</topology>
    </subcellularLocation>
</comment>
<evidence type="ECO:0000256" key="2">
    <source>
        <dbReference type="ARBA" id="ARBA00022692"/>
    </source>
</evidence>
<dbReference type="InterPro" id="IPR052337">
    <property type="entry name" value="SAT4-like"/>
</dbReference>
<accession>A0A9X0C3I2</accession>
<dbReference type="Proteomes" id="UP001149954">
    <property type="component" value="Unassembled WGS sequence"/>
</dbReference>
<keyword evidence="9" id="KW-1185">Reference proteome</keyword>
<dbReference type="PANTHER" id="PTHR33048:SF162">
    <property type="entry name" value="SATRATOXIN BIOSYNTHESIS SC1 CLUSTER PROTEIN 4"/>
    <property type="match status" value="1"/>
</dbReference>
<feature type="transmembrane region" description="Helical" evidence="6">
    <location>
        <begin position="20"/>
        <end position="40"/>
    </location>
</feature>
<reference evidence="8" key="2">
    <citation type="journal article" date="2023" name="IMA Fungus">
        <title>Comparative genomic study of the Penicillium genus elucidates a diverse pangenome and 15 lateral gene transfer events.</title>
        <authorList>
            <person name="Petersen C."/>
            <person name="Sorensen T."/>
            <person name="Nielsen M.R."/>
            <person name="Sondergaard T.E."/>
            <person name="Sorensen J.L."/>
            <person name="Fitzpatrick D.A."/>
            <person name="Frisvad J.C."/>
            <person name="Nielsen K.L."/>
        </authorList>
    </citation>
    <scope>NUCLEOTIDE SEQUENCE</scope>
    <source>
        <strain evidence="8">IBT 29495</strain>
    </source>
</reference>
<protein>
    <recommendedName>
        <fullName evidence="7">Rhodopsin domain-containing protein</fullName>
    </recommendedName>
</protein>
<evidence type="ECO:0000259" key="7">
    <source>
        <dbReference type="Pfam" id="PF20684"/>
    </source>
</evidence>
<evidence type="ECO:0000313" key="9">
    <source>
        <dbReference type="Proteomes" id="UP001149954"/>
    </source>
</evidence>
<dbReference type="EMBL" id="JAPWDS010000005">
    <property type="protein sequence ID" value="KAJ5496541.1"/>
    <property type="molecule type" value="Genomic_DNA"/>
</dbReference>
<evidence type="ECO:0000256" key="1">
    <source>
        <dbReference type="ARBA" id="ARBA00004141"/>
    </source>
</evidence>
<comment type="similarity">
    <text evidence="5">Belongs to the SAT4 family.</text>
</comment>
<evidence type="ECO:0000256" key="5">
    <source>
        <dbReference type="ARBA" id="ARBA00038359"/>
    </source>
</evidence>
<organism evidence="8 9">
    <name type="scientific">Penicillium fimorum</name>
    <dbReference type="NCBI Taxonomy" id="1882269"/>
    <lineage>
        <taxon>Eukaryota</taxon>
        <taxon>Fungi</taxon>
        <taxon>Dikarya</taxon>
        <taxon>Ascomycota</taxon>
        <taxon>Pezizomycotina</taxon>
        <taxon>Eurotiomycetes</taxon>
        <taxon>Eurotiomycetidae</taxon>
        <taxon>Eurotiales</taxon>
        <taxon>Aspergillaceae</taxon>
        <taxon>Penicillium</taxon>
    </lineage>
</organism>
<evidence type="ECO:0000256" key="3">
    <source>
        <dbReference type="ARBA" id="ARBA00022989"/>
    </source>
</evidence>
<evidence type="ECO:0000256" key="6">
    <source>
        <dbReference type="SAM" id="Phobius"/>
    </source>
</evidence>
<comment type="caution">
    <text evidence="8">The sequence shown here is derived from an EMBL/GenBank/DDBJ whole genome shotgun (WGS) entry which is preliminary data.</text>
</comment>
<reference evidence="8" key="1">
    <citation type="submission" date="2022-12" db="EMBL/GenBank/DDBJ databases">
        <authorList>
            <person name="Petersen C."/>
        </authorList>
    </citation>
    <scope>NUCLEOTIDE SEQUENCE</scope>
    <source>
        <strain evidence="8">IBT 29495</strain>
    </source>
</reference>
<evidence type="ECO:0000313" key="8">
    <source>
        <dbReference type="EMBL" id="KAJ5496541.1"/>
    </source>
</evidence>
<gene>
    <name evidence="8" type="ORF">N7463_008528</name>
</gene>
<dbReference type="AlphaFoldDB" id="A0A9X0C3I2"/>
<dbReference type="GO" id="GO:0016020">
    <property type="term" value="C:membrane"/>
    <property type="evidence" value="ECO:0007669"/>
    <property type="project" value="UniProtKB-SubCell"/>
</dbReference>
<sequence>MSLPLSLIWGTKVNAQQKIGLAVVFSFVFLIIGAAIVRAIEITGKAYSDQAALAVWSIAESKAMLVGCLPPFRAIISKSPSISPYRYGFSSGNSAVYPASPRNKLRSTAANWSEVSLPVQGHRQYHNLDIEMSAPQNVDINGVQVAGHSGAPKEKLGRRNLEITMIQEFSVVSS</sequence>
<evidence type="ECO:0000256" key="4">
    <source>
        <dbReference type="ARBA" id="ARBA00023136"/>
    </source>
</evidence>
<feature type="domain" description="Rhodopsin" evidence="7">
    <location>
        <begin position="2"/>
        <end position="77"/>
    </location>
</feature>
<keyword evidence="2 6" id="KW-0812">Transmembrane</keyword>